<dbReference type="InterPro" id="IPR013785">
    <property type="entry name" value="Aldolase_TIM"/>
</dbReference>
<dbReference type="PANTHER" id="PTHR22960">
    <property type="entry name" value="MOLYBDOPTERIN COFACTOR SYNTHESIS PROTEIN A"/>
    <property type="match status" value="1"/>
</dbReference>
<dbReference type="InterPro" id="IPR010505">
    <property type="entry name" value="MoaA_twitch"/>
</dbReference>
<dbReference type="GO" id="GO:0061799">
    <property type="term" value="F:cyclic pyranopterin monophosphate synthase activity"/>
    <property type="evidence" value="ECO:0007669"/>
    <property type="project" value="TreeGrafter"/>
</dbReference>
<reference evidence="11 12" key="1">
    <citation type="journal article" date="2016" name="Nat. Commun.">
        <title>Thousands of microbial genomes shed light on interconnected biogeochemical processes in an aquifer system.</title>
        <authorList>
            <person name="Anantharaman K."/>
            <person name="Brown C.T."/>
            <person name="Hug L.A."/>
            <person name="Sharon I."/>
            <person name="Castelle C.J."/>
            <person name="Probst A.J."/>
            <person name="Thomas B.C."/>
            <person name="Singh A."/>
            <person name="Wilkins M.J."/>
            <person name="Karaoz U."/>
            <person name="Brodie E.L."/>
            <person name="Williams K.H."/>
            <person name="Hubbard S.S."/>
            <person name="Banfield J.F."/>
        </authorList>
    </citation>
    <scope>NUCLEOTIDE SEQUENCE [LARGE SCALE GENOMIC DNA]</scope>
</reference>
<keyword evidence="4" id="KW-0547">Nucleotide-binding</keyword>
<dbReference type="SMART" id="SM00729">
    <property type="entry name" value="Elp3"/>
    <property type="match status" value="1"/>
</dbReference>
<dbReference type="SFLD" id="SFLDG01386">
    <property type="entry name" value="main_SPASM_domain-containing"/>
    <property type="match status" value="1"/>
</dbReference>
<keyword evidence="5" id="KW-0408">Iron</keyword>
<name>A0A1F7WJD5_9BACT</name>
<dbReference type="InterPro" id="IPR013483">
    <property type="entry name" value="MoaA"/>
</dbReference>
<dbReference type="AlphaFoldDB" id="A0A1F7WJD5"/>
<dbReference type="GO" id="GO:0051539">
    <property type="term" value="F:4 iron, 4 sulfur cluster binding"/>
    <property type="evidence" value="ECO:0007669"/>
    <property type="project" value="UniProtKB-KW"/>
</dbReference>
<evidence type="ECO:0000313" key="12">
    <source>
        <dbReference type="Proteomes" id="UP000178735"/>
    </source>
</evidence>
<evidence type="ECO:0000256" key="4">
    <source>
        <dbReference type="ARBA" id="ARBA00022741"/>
    </source>
</evidence>
<evidence type="ECO:0000256" key="1">
    <source>
        <dbReference type="ARBA" id="ARBA00022485"/>
    </source>
</evidence>
<evidence type="ECO:0000313" key="11">
    <source>
        <dbReference type="EMBL" id="OGM02954.1"/>
    </source>
</evidence>
<keyword evidence="6" id="KW-0411">Iron-sulfur</keyword>
<evidence type="ECO:0000256" key="3">
    <source>
        <dbReference type="ARBA" id="ARBA00022723"/>
    </source>
</evidence>
<dbReference type="GO" id="GO:0046872">
    <property type="term" value="F:metal ion binding"/>
    <property type="evidence" value="ECO:0007669"/>
    <property type="project" value="UniProtKB-KW"/>
</dbReference>
<evidence type="ECO:0000256" key="8">
    <source>
        <dbReference type="ARBA" id="ARBA00023150"/>
    </source>
</evidence>
<dbReference type="SFLD" id="SFLDS00029">
    <property type="entry name" value="Radical_SAM"/>
    <property type="match status" value="1"/>
</dbReference>
<gene>
    <name evidence="11" type="ORF">A2008_11060</name>
</gene>
<dbReference type="Gene3D" id="3.20.20.70">
    <property type="entry name" value="Aldolase class I"/>
    <property type="match status" value="1"/>
</dbReference>
<sequence length="326" mass="36193">MINNFNYLRISVTDRCNLKCRYCEVNPSAKLRPDDILSFEEIAYIARLTAQMGVKTVRITGGEPLVRKSITGLFKMVSEINGIEEVSFTTNGINLDLYASELFNLGVKRFNLSLDTLDRSKYFELTGGGRLEKVIDNIRLAREIGFSPIKMNVVALKGINDGEIFDFIDFASKNGLILRFIELMDISANAGEFFSRHFMPVGDIKNIISSKYKLSPCTGGANECGFKGAGPAAYESCENGLKIGFISPVTSHFCDGCNRLRLTASGILKSCLLRSGETNIMKMIRSGATEEELKKTIQNIFDNKEKARGEFSEKNIMFPNMSQIGG</sequence>
<dbReference type="CDD" id="cd21117">
    <property type="entry name" value="Twitch_MoaA"/>
    <property type="match status" value="1"/>
</dbReference>
<accession>A0A1F7WJD5</accession>
<evidence type="ECO:0000256" key="6">
    <source>
        <dbReference type="ARBA" id="ARBA00023014"/>
    </source>
</evidence>
<keyword evidence="3" id="KW-0479">Metal-binding</keyword>
<dbReference type="PROSITE" id="PS51918">
    <property type="entry name" value="RADICAL_SAM"/>
    <property type="match status" value="1"/>
</dbReference>
<dbReference type="InterPro" id="IPR006638">
    <property type="entry name" value="Elp3/MiaA/NifB-like_rSAM"/>
</dbReference>
<dbReference type="Pfam" id="PF04055">
    <property type="entry name" value="Radical_SAM"/>
    <property type="match status" value="1"/>
</dbReference>
<dbReference type="GO" id="GO:0005525">
    <property type="term" value="F:GTP binding"/>
    <property type="evidence" value="ECO:0007669"/>
    <property type="project" value="UniProtKB-KW"/>
</dbReference>
<dbReference type="SUPFAM" id="SSF102114">
    <property type="entry name" value="Radical SAM enzymes"/>
    <property type="match status" value="1"/>
</dbReference>
<dbReference type="STRING" id="1817813.A2008_11060"/>
<keyword evidence="2" id="KW-0949">S-adenosyl-L-methionine</keyword>
<keyword evidence="1" id="KW-0004">4Fe-4S</keyword>
<dbReference type="InterPro" id="IPR058240">
    <property type="entry name" value="rSAM_sf"/>
</dbReference>
<dbReference type="CDD" id="cd01335">
    <property type="entry name" value="Radical_SAM"/>
    <property type="match status" value="1"/>
</dbReference>
<dbReference type="Pfam" id="PF06463">
    <property type="entry name" value="Mob_synth_C"/>
    <property type="match status" value="1"/>
</dbReference>
<dbReference type="GO" id="GO:0061798">
    <property type="term" value="F:GTP 3',8'-cyclase activity"/>
    <property type="evidence" value="ECO:0007669"/>
    <property type="project" value="TreeGrafter"/>
</dbReference>
<evidence type="ECO:0000259" key="10">
    <source>
        <dbReference type="PROSITE" id="PS51918"/>
    </source>
</evidence>
<dbReference type="SFLD" id="SFLDG01383">
    <property type="entry name" value="cyclic_pyranopterin_phosphate"/>
    <property type="match status" value="1"/>
</dbReference>
<protein>
    <submittedName>
        <fullName evidence="11">Cyclic pyranopterin phosphate synthase MoaA</fullName>
    </submittedName>
</protein>
<dbReference type="GO" id="GO:0006777">
    <property type="term" value="P:Mo-molybdopterin cofactor biosynthetic process"/>
    <property type="evidence" value="ECO:0007669"/>
    <property type="project" value="UniProtKB-KW"/>
</dbReference>
<comment type="caution">
    <text evidence="11">The sequence shown here is derived from an EMBL/GenBank/DDBJ whole genome shotgun (WGS) entry which is preliminary data.</text>
</comment>
<evidence type="ECO:0000256" key="2">
    <source>
        <dbReference type="ARBA" id="ARBA00022691"/>
    </source>
</evidence>
<dbReference type="InterPro" id="IPR050105">
    <property type="entry name" value="MoCo_biosynth_MoaA/MoaC"/>
</dbReference>
<evidence type="ECO:0000256" key="7">
    <source>
        <dbReference type="ARBA" id="ARBA00023134"/>
    </source>
</evidence>
<keyword evidence="8" id="KW-0501">Molybdenum cofactor biosynthesis</keyword>
<dbReference type="InterPro" id="IPR007197">
    <property type="entry name" value="rSAM"/>
</dbReference>
<dbReference type="PANTHER" id="PTHR22960:SF0">
    <property type="entry name" value="MOLYBDENUM COFACTOR BIOSYNTHESIS PROTEIN 1"/>
    <property type="match status" value="1"/>
</dbReference>
<keyword evidence="7" id="KW-0342">GTP-binding</keyword>
<dbReference type="InterPro" id="IPR040064">
    <property type="entry name" value="MoaA-like"/>
</dbReference>
<dbReference type="SFLD" id="SFLDG01067">
    <property type="entry name" value="SPASM/twitch_domain_containing"/>
    <property type="match status" value="1"/>
</dbReference>
<keyword evidence="9" id="KW-0456">Lyase</keyword>
<dbReference type="EMBL" id="MGFH01000193">
    <property type="protein sequence ID" value="OGM02954.1"/>
    <property type="molecule type" value="Genomic_DNA"/>
</dbReference>
<feature type="domain" description="Radical SAM core" evidence="10">
    <location>
        <begin position="1"/>
        <end position="227"/>
    </location>
</feature>
<evidence type="ECO:0000256" key="5">
    <source>
        <dbReference type="ARBA" id="ARBA00023004"/>
    </source>
</evidence>
<dbReference type="Proteomes" id="UP000178735">
    <property type="component" value="Unassembled WGS sequence"/>
</dbReference>
<organism evidence="11 12">
    <name type="scientific">Candidatus Wallbacteria bacterium GWC2_49_35</name>
    <dbReference type="NCBI Taxonomy" id="1817813"/>
    <lineage>
        <taxon>Bacteria</taxon>
        <taxon>Candidatus Walliibacteriota</taxon>
    </lineage>
</organism>
<evidence type="ECO:0000256" key="9">
    <source>
        <dbReference type="ARBA" id="ARBA00023239"/>
    </source>
</evidence>
<proteinExistence type="predicted"/>
<dbReference type="NCBIfam" id="TIGR02666">
    <property type="entry name" value="moaA"/>
    <property type="match status" value="1"/>
</dbReference>